<proteinExistence type="predicted"/>
<evidence type="ECO:0000313" key="1">
    <source>
        <dbReference type="EMBL" id="ALV05701.1"/>
    </source>
</evidence>
<dbReference type="EMBL" id="CP013729">
    <property type="protein sequence ID" value="ALV05701.1"/>
    <property type="molecule type" value="Genomic_DNA"/>
</dbReference>
<evidence type="ECO:0000313" key="2">
    <source>
        <dbReference type="Proteomes" id="UP000060699"/>
    </source>
</evidence>
<organism evidence="1 2">
    <name type="scientific">Roseateles depolymerans</name>
    <dbReference type="NCBI Taxonomy" id="76731"/>
    <lineage>
        <taxon>Bacteria</taxon>
        <taxon>Pseudomonadati</taxon>
        <taxon>Pseudomonadota</taxon>
        <taxon>Betaproteobacteria</taxon>
        <taxon>Burkholderiales</taxon>
        <taxon>Sphaerotilaceae</taxon>
        <taxon>Roseateles</taxon>
    </lineage>
</organism>
<sequence length="109" mass="12379">MTPYDDPWAYCARLFFTRLMMFLALSLLLWLCVWAALLHWVFGADGMAILNATWTLLKGAELLWRVVFWQAGALALLLTTVVYLLLMTRTRTAKDTRVRGPRLASVATG</sequence>
<dbReference type="RefSeq" id="WP_058934111.1">
    <property type="nucleotide sequence ID" value="NZ_CP013729.1"/>
</dbReference>
<accession>A0A0U3DY09</accession>
<keyword evidence="2" id="KW-1185">Reference proteome</keyword>
<name>A0A0U3DY09_9BURK</name>
<gene>
    <name evidence="1" type="ORF">RD2015_1210</name>
</gene>
<reference evidence="1 2" key="1">
    <citation type="submission" date="2015-12" db="EMBL/GenBank/DDBJ databases">
        <title>Complete genome of Roseateles depolymerans KCTC 42856.</title>
        <authorList>
            <person name="Kim K.M."/>
        </authorList>
    </citation>
    <scope>NUCLEOTIDE SEQUENCE [LARGE SCALE GENOMIC DNA]</scope>
    <source>
        <strain evidence="1 2">KCTC 42856</strain>
    </source>
</reference>
<dbReference type="Proteomes" id="UP000060699">
    <property type="component" value="Chromosome"/>
</dbReference>
<dbReference type="KEGG" id="rdp:RD2015_1210"/>
<dbReference type="AlphaFoldDB" id="A0A0U3DY09"/>
<protein>
    <submittedName>
        <fullName evidence="1">Uncharacterized protein</fullName>
    </submittedName>
</protein>